<reference evidence="1" key="2">
    <citation type="submission" date="2020-09" db="EMBL/GenBank/DDBJ databases">
        <authorList>
            <person name="Sun Q."/>
            <person name="Ohkuma M."/>
        </authorList>
    </citation>
    <scope>NUCLEOTIDE SEQUENCE</scope>
    <source>
        <strain evidence="1">JCM 4633</strain>
    </source>
</reference>
<sequence>MEPTQRKAVSAAMPQRLAVGLAVDGVVVVDVDVDMFLSRVSEWCAALVCGGRAPRTAITRVCGGNAGRRAARAGYRRHGSGGRSTVAVRTALPG</sequence>
<evidence type="ECO:0000313" key="1">
    <source>
        <dbReference type="EMBL" id="GHC45644.1"/>
    </source>
</evidence>
<dbReference type="EMBL" id="BMVB01000005">
    <property type="protein sequence ID" value="GHC45644.1"/>
    <property type="molecule type" value="Genomic_DNA"/>
</dbReference>
<accession>A0A918TFQ4</accession>
<gene>
    <name evidence="1" type="ORF">GCM10010507_21220</name>
</gene>
<comment type="caution">
    <text evidence="1">The sequence shown here is derived from an EMBL/GenBank/DDBJ whole genome shotgun (WGS) entry which is preliminary data.</text>
</comment>
<protein>
    <submittedName>
        <fullName evidence="1">Uncharacterized protein</fullName>
    </submittedName>
</protein>
<evidence type="ECO:0000313" key="2">
    <source>
        <dbReference type="Proteomes" id="UP000646244"/>
    </source>
</evidence>
<name>A0A918TFQ4_STRCJ</name>
<proteinExistence type="predicted"/>
<dbReference type="Proteomes" id="UP000646244">
    <property type="component" value="Unassembled WGS sequence"/>
</dbReference>
<reference evidence="1" key="1">
    <citation type="journal article" date="2014" name="Int. J. Syst. Evol. Microbiol.">
        <title>Complete genome sequence of Corynebacterium casei LMG S-19264T (=DSM 44701T), isolated from a smear-ripened cheese.</title>
        <authorList>
            <consortium name="US DOE Joint Genome Institute (JGI-PGF)"/>
            <person name="Walter F."/>
            <person name="Albersmeier A."/>
            <person name="Kalinowski J."/>
            <person name="Ruckert C."/>
        </authorList>
    </citation>
    <scope>NUCLEOTIDE SEQUENCE</scope>
    <source>
        <strain evidence="1">JCM 4633</strain>
    </source>
</reference>
<organism evidence="1 2">
    <name type="scientific">Streptomyces cinnamoneus</name>
    <name type="common">Streptoverticillium cinnamoneum</name>
    <dbReference type="NCBI Taxonomy" id="53446"/>
    <lineage>
        <taxon>Bacteria</taxon>
        <taxon>Bacillati</taxon>
        <taxon>Actinomycetota</taxon>
        <taxon>Actinomycetes</taxon>
        <taxon>Kitasatosporales</taxon>
        <taxon>Streptomycetaceae</taxon>
        <taxon>Streptomyces</taxon>
        <taxon>Streptomyces cinnamoneus group</taxon>
    </lineage>
</organism>
<dbReference type="AlphaFoldDB" id="A0A918TFQ4"/>